<feature type="compositionally biased region" description="Polar residues" evidence="3">
    <location>
        <begin position="1"/>
        <end position="10"/>
    </location>
</feature>
<keyword evidence="1" id="KW-0479">Metal-binding</keyword>
<dbReference type="PROSITE" id="PS51340">
    <property type="entry name" value="MOSC"/>
    <property type="match status" value="1"/>
</dbReference>
<dbReference type="AlphaFoldDB" id="A0A9P9FV33"/>
<dbReference type="GO" id="GO:0016301">
    <property type="term" value="F:kinase activity"/>
    <property type="evidence" value="ECO:0007669"/>
    <property type="project" value="UniProtKB-KW"/>
</dbReference>
<dbReference type="InterPro" id="IPR001041">
    <property type="entry name" value="2Fe-2S_ferredoxin-type"/>
</dbReference>
<organism evidence="7 8">
    <name type="scientific">Dactylonectria macrodidyma</name>
    <dbReference type="NCBI Taxonomy" id="307937"/>
    <lineage>
        <taxon>Eukaryota</taxon>
        <taxon>Fungi</taxon>
        <taxon>Dikarya</taxon>
        <taxon>Ascomycota</taxon>
        <taxon>Pezizomycotina</taxon>
        <taxon>Sordariomycetes</taxon>
        <taxon>Hypocreomycetidae</taxon>
        <taxon>Hypocreales</taxon>
        <taxon>Nectriaceae</taxon>
        <taxon>Dactylonectria</taxon>
    </lineage>
</organism>
<evidence type="ECO:0000259" key="5">
    <source>
        <dbReference type="PROSITE" id="PS51340"/>
    </source>
</evidence>
<dbReference type="Gene3D" id="2.40.30.10">
    <property type="entry name" value="Translation factors"/>
    <property type="match status" value="1"/>
</dbReference>
<dbReference type="OrthoDB" id="5390at2759"/>
<dbReference type="PROSITE" id="PS51085">
    <property type="entry name" value="2FE2S_FER_2"/>
    <property type="match status" value="1"/>
</dbReference>
<protein>
    <submittedName>
        <fullName evidence="7">Pyruvate kinase-like protein</fullName>
    </submittedName>
</protein>
<keyword evidence="1" id="KW-0408">Iron</keyword>
<dbReference type="PROSITE" id="PS51384">
    <property type="entry name" value="FAD_FR"/>
    <property type="match status" value="1"/>
</dbReference>
<dbReference type="PRINTS" id="PR00409">
    <property type="entry name" value="PHDIOXRDTASE"/>
</dbReference>
<dbReference type="InterPro" id="IPR011037">
    <property type="entry name" value="Pyrv_Knase-like_insert_dom_sf"/>
</dbReference>
<dbReference type="SUPFAM" id="SSF52343">
    <property type="entry name" value="Ferredoxin reductase-like, C-terminal NADP-linked domain"/>
    <property type="match status" value="1"/>
</dbReference>
<dbReference type="InterPro" id="IPR006058">
    <property type="entry name" value="2Fe2S_fd_BS"/>
</dbReference>
<dbReference type="InterPro" id="IPR017938">
    <property type="entry name" value="Riboflavin_synthase-like_b-brl"/>
</dbReference>
<dbReference type="GO" id="GO:0030170">
    <property type="term" value="F:pyridoxal phosphate binding"/>
    <property type="evidence" value="ECO:0007669"/>
    <property type="project" value="InterPro"/>
</dbReference>
<dbReference type="InterPro" id="IPR036010">
    <property type="entry name" value="2Fe-2S_ferredoxin-like_sf"/>
</dbReference>
<keyword evidence="7" id="KW-0808">Transferase</keyword>
<dbReference type="SUPFAM" id="SSF54292">
    <property type="entry name" value="2Fe-2S ferredoxin-like"/>
    <property type="match status" value="1"/>
</dbReference>
<dbReference type="EMBL" id="JAGMUV010000001">
    <property type="protein sequence ID" value="KAH7176794.1"/>
    <property type="molecule type" value="Genomic_DNA"/>
</dbReference>
<dbReference type="GO" id="GO:0051537">
    <property type="term" value="F:2 iron, 2 sulfur cluster binding"/>
    <property type="evidence" value="ECO:0007669"/>
    <property type="project" value="UniProtKB-KW"/>
</dbReference>
<comment type="caution">
    <text evidence="7">The sequence shown here is derived from an EMBL/GenBank/DDBJ whole genome shotgun (WGS) entry which is preliminary data.</text>
</comment>
<dbReference type="InterPro" id="IPR012675">
    <property type="entry name" value="Beta-grasp_dom_sf"/>
</dbReference>
<dbReference type="GO" id="GO:0030151">
    <property type="term" value="F:molybdenum ion binding"/>
    <property type="evidence" value="ECO:0007669"/>
    <property type="project" value="InterPro"/>
</dbReference>
<gene>
    <name evidence="7" type="ORF">EDB81DRAFT_898237</name>
</gene>
<keyword evidence="7" id="KW-0670">Pyruvate</keyword>
<proteinExistence type="predicted"/>
<dbReference type="Pfam" id="PF03475">
    <property type="entry name" value="YiiM_3-alpha"/>
    <property type="match status" value="1"/>
</dbReference>
<feature type="domain" description="FAD-binding FR-type" evidence="6">
    <location>
        <begin position="248"/>
        <end position="354"/>
    </location>
</feature>
<keyword evidence="7" id="KW-0418">Kinase</keyword>
<sequence length="570" mass="63124">MATSSSQSETPAHGVPLPPNDFITSLRLGKVKPFGPTRFRTAINKQPQKGLVQVTDLGLVGDEQSYEFHGGIDKAIHQYCSKHYGVWNEEAPGREHLFKPGGFGENISAAHMHEGNVCVGDKYRLGEEVVLQVSQPRQPCYKLNHRFEYKKASSSSQNSGRTGWYYRVLKPGHVKEGDKIELIERINPSWSLSRVQNFLYHDPDNADALAELSHLPALGTELLGIFSTRLTQGVEDMNGRLVGDMKATAWRSFKLVKKTSLTPRVKKFVFANVDGSMETEDRDFSSFAHVRIKFGPDSRYTRAYSVVSGTFEKFELGVALDGNSRGGSRFLHNDLGVGDIIQAAKGNQGELGRDCLKDERIKKHIFIVGGIGITAFLPEIRTLSRSITEFEVHYAVRSRRDASYLQQLPFQQTTIYAKDEGQRLDPSAVIPGPSNDVTFDIKIYVCGPSSLLDACQSLATKLGYPRSNTHFESFKGPSVENQEAFEVEIKSTSRRIPVPQEKSLLDVLVEAGFDIESSCLVGNCGTCMVQHCGGEVIHNGVALDQEQKETVMLSCVSRGKGRVVIDCEEA</sequence>
<dbReference type="CDD" id="cd00207">
    <property type="entry name" value="fer2"/>
    <property type="match status" value="1"/>
</dbReference>
<name>A0A9P9FV33_9HYPO</name>
<dbReference type="Pfam" id="PF03473">
    <property type="entry name" value="MOSC"/>
    <property type="match status" value="1"/>
</dbReference>
<feature type="domain" description="MOSC" evidence="5">
    <location>
        <begin position="46"/>
        <end position="183"/>
    </location>
</feature>
<keyword evidence="1" id="KW-0001">2Fe-2S</keyword>
<dbReference type="CDD" id="cd06185">
    <property type="entry name" value="PDR_like"/>
    <property type="match status" value="1"/>
</dbReference>
<evidence type="ECO:0000256" key="2">
    <source>
        <dbReference type="ARBA" id="ARBA00023014"/>
    </source>
</evidence>
<dbReference type="InterPro" id="IPR052353">
    <property type="entry name" value="Benzoxazolinone_Detox_Enz"/>
</dbReference>
<keyword evidence="8" id="KW-1185">Reference proteome</keyword>
<feature type="domain" description="2Fe-2S ferredoxin-type" evidence="4">
    <location>
        <begin position="485"/>
        <end position="570"/>
    </location>
</feature>
<dbReference type="SUPFAM" id="SSF50800">
    <property type="entry name" value="PK beta-barrel domain-like"/>
    <property type="match status" value="1"/>
</dbReference>
<evidence type="ECO:0000259" key="6">
    <source>
        <dbReference type="PROSITE" id="PS51384"/>
    </source>
</evidence>
<dbReference type="Gene3D" id="3.40.50.80">
    <property type="entry name" value="Nucleotide-binding domain of ferredoxin-NADP reductase (FNR) module"/>
    <property type="match status" value="1"/>
</dbReference>
<dbReference type="PANTHER" id="PTHR30212:SF2">
    <property type="entry name" value="PROTEIN YIIM"/>
    <property type="match status" value="1"/>
</dbReference>
<dbReference type="InterPro" id="IPR005302">
    <property type="entry name" value="MoCF_Sase_C"/>
</dbReference>
<dbReference type="Gene3D" id="2.40.33.20">
    <property type="entry name" value="PK beta-barrel domain-like"/>
    <property type="match status" value="1"/>
</dbReference>
<dbReference type="InterPro" id="IPR017927">
    <property type="entry name" value="FAD-bd_FR_type"/>
</dbReference>
<accession>A0A9P9FV33</accession>
<dbReference type="Gene3D" id="3.10.20.30">
    <property type="match status" value="1"/>
</dbReference>
<dbReference type="SUPFAM" id="SSF63380">
    <property type="entry name" value="Riboflavin synthase domain-like"/>
    <property type="match status" value="1"/>
</dbReference>
<dbReference type="Pfam" id="PF00111">
    <property type="entry name" value="Fer2"/>
    <property type="match status" value="1"/>
</dbReference>
<dbReference type="PROSITE" id="PS00197">
    <property type="entry name" value="2FE2S_FER_1"/>
    <property type="match status" value="1"/>
</dbReference>
<reference evidence="7" key="1">
    <citation type="journal article" date="2021" name="Nat. Commun.">
        <title>Genetic determinants of endophytism in the Arabidopsis root mycobiome.</title>
        <authorList>
            <person name="Mesny F."/>
            <person name="Miyauchi S."/>
            <person name="Thiergart T."/>
            <person name="Pickel B."/>
            <person name="Atanasova L."/>
            <person name="Karlsson M."/>
            <person name="Huettel B."/>
            <person name="Barry K.W."/>
            <person name="Haridas S."/>
            <person name="Chen C."/>
            <person name="Bauer D."/>
            <person name="Andreopoulos W."/>
            <person name="Pangilinan J."/>
            <person name="LaButti K."/>
            <person name="Riley R."/>
            <person name="Lipzen A."/>
            <person name="Clum A."/>
            <person name="Drula E."/>
            <person name="Henrissat B."/>
            <person name="Kohler A."/>
            <person name="Grigoriev I.V."/>
            <person name="Martin F.M."/>
            <person name="Hacquard S."/>
        </authorList>
    </citation>
    <scope>NUCLEOTIDE SEQUENCE</scope>
    <source>
        <strain evidence="7">MPI-CAGE-AT-0147</strain>
    </source>
</reference>
<feature type="region of interest" description="Disordered" evidence="3">
    <location>
        <begin position="1"/>
        <end position="20"/>
    </location>
</feature>
<dbReference type="PANTHER" id="PTHR30212">
    <property type="entry name" value="PROTEIN YIIM"/>
    <property type="match status" value="1"/>
</dbReference>
<dbReference type="InterPro" id="IPR039261">
    <property type="entry name" value="FNR_nucleotide-bd"/>
</dbReference>
<dbReference type="InterPro" id="IPR005163">
    <property type="entry name" value="Tri_helical_YiiM-like"/>
</dbReference>
<evidence type="ECO:0000313" key="7">
    <source>
        <dbReference type="EMBL" id="KAH7176794.1"/>
    </source>
</evidence>
<evidence type="ECO:0000256" key="1">
    <source>
        <dbReference type="ARBA" id="ARBA00022714"/>
    </source>
</evidence>
<keyword evidence="2" id="KW-0411">Iron-sulfur</keyword>
<evidence type="ECO:0000313" key="8">
    <source>
        <dbReference type="Proteomes" id="UP000738349"/>
    </source>
</evidence>
<dbReference type="GO" id="GO:0016491">
    <property type="term" value="F:oxidoreductase activity"/>
    <property type="evidence" value="ECO:0007669"/>
    <property type="project" value="InterPro"/>
</dbReference>
<dbReference type="Proteomes" id="UP000738349">
    <property type="component" value="Unassembled WGS sequence"/>
</dbReference>
<evidence type="ECO:0000256" key="3">
    <source>
        <dbReference type="SAM" id="MobiDB-lite"/>
    </source>
</evidence>
<evidence type="ECO:0000259" key="4">
    <source>
        <dbReference type="PROSITE" id="PS51085"/>
    </source>
</evidence>